<keyword evidence="6" id="KW-0175">Coiled coil</keyword>
<keyword evidence="5 7" id="KW-0472">Membrane</keyword>
<dbReference type="AlphaFoldDB" id="A0A5C8PP93"/>
<dbReference type="OrthoDB" id="9810662at2"/>
<dbReference type="Proteomes" id="UP000321638">
    <property type="component" value="Unassembled WGS sequence"/>
</dbReference>
<feature type="domain" description="Type II secretion system protein GspF" evidence="8">
    <location>
        <begin position="181"/>
        <end position="309"/>
    </location>
</feature>
<sequence length="321" mass="35276">MMDHVFFLGLTGEDIVVFAAGMAALVVTLAAWRALLPAESYAGRLRALQDRRTRLKHELMAGQRRSRRVATTSMLRRLLTRLNALKGDSSAKAQQQLTAAGFRGKDAIVLFLFLKMCLPMVFGLLAVLAIYVLKVLALPDMMKPIAAVGSVLLGWLAPDIFLKNMAERRKLALTRALPEGLDLLTICVEAGLGLDAALTRVAKELQNLSAELSYELQLTAIELTFLPDRQAALENLSTRNDVAGIRGLVNTFRQTEKFGTPLAQSLKVLAAEYRSERMMKAEEKGARLPAVMTVPLMVFILPTLFIVILGPSIINIMDAMK</sequence>
<protein>
    <submittedName>
        <fullName evidence="9">Type II secretion system F family protein</fullName>
    </submittedName>
</protein>
<reference evidence="9 10" key="1">
    <citation type="submission" date="2019-06" db="EMBL/GenBank/DDBJ databases">
        <title>New taxonomy in bacterial strain CC-CFT640, isolated from vineyard.</title>
        <authorList>
            <person name="Lin S.-Y."/>
            <person name="Tsai C.-F."/>
            <person name="Young C.-C."/>
        </authorList>
    </citation>
    <scope>NUCLEOTIDE SEQUENCE [LARGE SCALE GENOMIC DNA]</scope>
    <source>
        <strain evidence="9 10">CC-CFT640</strain>
    </source>
</reference>
<dbReference type="EMBL" id="VDUZ01000011">
    <property type="protein sequence ID" value="TXL76359.1"/>
    <property type="molecule type" value="Genomic_DNA"/>
</dbReference>
<evidence type="ECO:0000313" key="10">
    <source>
        <dbReference type="Proteomes" id="UP000321638"/>
    </source>
</evidence>
<evidence type="ECO:0000256" key="6">
    <source>
        <dbReference type="SAM" id="Coils"/>
    </source>
</evidence>
<feature type="transmembrane region" description="Helical" evidence="7">
    <location>
        <begin position="15"/>
        <end position="36"/>
    </location>
</feature>
<feature type="transmembrane region" description="Helical" evidence="7">
    <location>
        <begin position="288"/>
        <end position="314"/>
    </location>
</feature>
<keyword evidence="10" id="KW-1185">Reference proteome</keyword>
<comment type="caution">
    <text evidence="9">The sequence shown here is derived from an EMBL/GenBank/DDBJ whole genome shotgun (WGS) entry which is preliminary data.</text>
</comment>
<evidence type="ECO:0000256" key="4">
    <source>
        <dbReference type="ARBA" id="ARBA00022989"/>
    </source>
</evidence>
<organism evidence="9 10">
    <name type="scientific">Vineibacter terrae</name>
    <dbReference type="NCBI Taxonomy" id="2586908"/>
    <lineage>
        <taxon>Bacteria</taxon>
        <taxon>Pseudomonadati</taxon>
        <taxon>Pseudomonadota</taxon>
        <taxon>Alphaproteobacteria</taxon>
        <taxon>Hyphomicrobiales</taxon>
        <taxon>Vineibacter</taxon>
    </lineage>
</organism>
<feature type="coiled-coil region" evidence="6">
    <location>
        <begin position="38"/>
        <end position="65"/>
    </location>
</feature>
<dbReference type="GO" id="GO:0005886">
    <property type="term" value="C:plasma membrane"/>
    <property type="evidence" value="ECO:0007669"/>
    <property type="project" value="UniProtKB-SubCell"/>
</dbReference>
<evidence type="ECO:0000313" key="9">
    <source>
        <dbReference type="EMBL" id="TXL76359.1"/>
    </source>
</evidence>
<gene>
    <name evidence="9" type="ORF">FHP25_11975</name>
</gene>
<keyword evidence="2" id="KW-1003">Cell membrane</keyword>
<comment type="subcellular location">
    <subcellularLocation>
        <location evidence="1">Cell membrane</location>
        <topology evidence="1">Multi-pass membrane protein</topology>
    </subcellularLocation>
</comment>
<evidence type="ECO:0000256" key="2">
    <source>
        <dbReference type="ARBA" id="ARBA00022475"/>
    </source>
</evidence>
<evidence type="ECO:0000256" key="7">
    <source>
        <dbReference type="SAM" id="Phobius"/>
    </source>
</evidence>
<dbReference type="RefSeq" id="WP_147847168.1">
    <property type="nucleotide sequence ID" value="NZ_VDUZ01000011.1"/>
</dbReference>
<evidence type="ECO:0000256" key="1">
    <source>
        <dbReference type="ARBA" id="ARBA00004651"/>
    </source>
</evidence>
<feature type="transmembrane region" description="Helical" evidence="7">
    <location>
        <begin position="145"/>
        <end position="162"/>
    </location>
</feature>
<dbReference type="InterPro" id="IPR018076">
    <property type="entry name" value="T2SS_GspF_dom"/>
</dbReference>
<dbReference type="Pfam" id="PF00482">
    <property type="entry name" value="T2SSF"/>
    <property type="match status" value="1"/>
</dbReference>
<dbReference type="PANTHER" id="PTHR35007">
    <property type="entry name" value="INTEGRAL MEMBRANE PROTEIN-RELATED"/>
    <property type="match status" value="1"/>
</dbReference>
<evidence type="ECO:0000256" key="3">
    <source>
        <dbReference type="ARBA" id="ARBA00022692"/>
    </source>
</evidence>
<evidence type="ECO:0000256" key="5">
    <source>
        <dbReference type="ARBA" id="ARBA00023136"/>
    </source>
</evidence>
<dbReference type="PANTHER" id="PTHR35007:SF2">
    <property type="entry name" value="PILUS ASSEMBLE PROTEIN"/>
    <property type="match status" value="1"/>
</dbReference>
<keyword evidence="3 7" id="KW-0812">Transmembrane</keyword>
<accession>A0A5C8PP93</accession>
<name>A0A5C8PP93_9HYPH</name>
<keyword evidence="4 7" id="KW-1133">Transmembrane helix</keyword>
<proteinExistence type="predicted"/>
<feature type="transmembrane region" description="Helical" evidence="7">
    <location>
        <begin position="107"/>
        <end position="133"/>
    </location>
</feature>
<evidence type="ECO:0000259" key="8">
    <source>
        <dbReference type="Pfam" id="PF00482"/>
    </source>
</evidence>